<dbReference type="Proteomes" id="UP001501470">
    <property type="component" value="Unassembled WGS sequence"/>
</dbReference>
<keyword evidence="2" id="KW-1003">Cell membrane</keyword>
<feature type="transmembrane region" description="Helical" evidence="6">
    <location>
        <begin position="219"/>
        <end position="242"/>
    </location>
</feature>
<evidence type="ECO:0000256" key="5">
    <source>
        <dbReference type="ARBA" id="ARBA00023136"/>
    </source>
</evidence>
<feature type="transmembrane region" description="Helical" evidence="6">
    <location>
        <begin position="21"/>
        <end position="40"/>
    </location>
</feature>
<proteinExistence type="predicted"/>
<evidence type="ECO:0000256" key="1">
    <source>
        <dbReference type="ARBA" id="ARBA00004651"/>
    </source>
</evidence>
<feature type="transmembrane region" description="Helical" evidence="6">
    <location>
        <begin position="113"/>
        <end position="138"/>
    </location>
</feature>
<organism evidence="7 8">
    <name type="scientific">Dactylosporangium maewongense</name>
    <dbReference type="NCBI Taxonomy" id="634393"/>
    <lineage>
        <taxon>Bacteria</taxon>
        <taxon>Bacillati</taxon>
        <taxon>Actinomycetota</taxon>
        <taxon>Actinomycetes</taxon>
        <taxon>Micromonosporales</taxon>
        <taxon>Micromonosporaceae</taxon>
        <taxon>Dactylosporangium</taxon>
    </lineage>
</organism>
<feature type="transmembrane region" description="Helical" evidence="6">
    <location>
        <begin position="447"/>
        <end position="470"/>
    </location>
</feature>
<dbReference type="Pfam" id="PF01943">
    <property type="entry name" value="Polysacc_synt"/>
    <property type="match status" value="1"/>
</dbReference>
<evidence type="ECO:0000256" key="3">
    <source>
        <dbReference type="ARBA" id="ARBA00022692"/>
    </source>
</evidence>
<feature type="transmembrane region" description="Helical" evidence="6">
    <location>
        <begin position="150"/>
        <end position="171"/>
    </location>
</feature>
<evidence type="ECO:0000256" key="6">
    <source>
        <dbReference type="SAM" id="Phobius"/>
    </source>
</evidence>
<comment type="caution">
    <text evidence="7">The sequence shown here is derived from an EMBL/GenBank/DDBJ whole genome shotgun (WGS) entry which is preliminary data.</text>
</comment>
<evidence type="ECO:0000256" key="2">
    <source>
        <dbReference type="ARBA" id="ARBA00022475"/>
    </source>
</evidence>
<feature type="transmembrane region" description="Helical" evidence="6">
    <location>
        <begin position="86"/>
        <end position="107"/>
    </location>
</feature>
<keyword evidence="8" id="KW-1185">Reference proteome</keyword>
<keyword evidence="5 6" id="KW-0472">Membrane</keyword>
<evidence type="ECO:0000313" key="8">
    <source>
        <dbReference type="Proteomes" id="UP001501470"/>
    </source>
</evidence>
<dbReference type="InterPro" id="IPR050833">
    <property type="entry name" value="Poly_Biosynth_Transport"/>
</dbReference>
<evidence type="ECO:0008006" key="9">
    <source>
        <dbReference type="Google" id="ProtNLM"/>
    </source>
</evidence>
<feature type="transmembrane region" description="Helical" evidence="6">
    <location>
        <begin position="293"/>
        <end position="314"/>
    </location>
</feature>
<comment type="subcellular location">
    <subcellularLocation>
        <location evidence="1">Cell membrane</location>
        <topology evidence="1">Multi-pass membrane protein</topology>
    </subcellularLocation>
</comment>
<feature type="transmembrane region" description="Helical" evidence="6">
    <location>
        <begin position="364"/>
        <end position="383"/>
    </location>
</feature>
<evidence type="ECO:0000313" key="7">
    <source>
        <dbReference type="EMBL" id="GAA1574133.1"/>
    </source>
</evidence>
<feature type="transmembrane region" description="Helical" evidence="6">
    <location>
        <begin position="334"/>
        <end position="352"/>
    </location>
</feature>
<keyword evidence="4 6" id="KW-1133">Transmembrane helix</keyword>
<dbReference type="InterPro" id="IPR002797">
    <property type="entry name" value="Polysacc_synth"/>
</dbReference>
<name>A0ABP4P5C9_9ACTN</name>
<feature type="transmembrane region" description="Helical" evidence="6">
    <location>
        <begin position="177"/>
        <end position="199"/>
    </location>
</feature>
<feature type="transmembrane region" description="Helical" evidence="6">
    <location>
        <begin position="52"/>
        <end position="74"/>
    </location>
</feature>
<dbReference type="EMBL" id="BAAAQD010000051">
    <property type="protein sequence ID" value="GAA1574133.1"/>
    <property type="molecule type" value="Genomic_DNA"/>
</dbReference>
<feature type="transmembrane region" description="Helical" evidence="6">
    <location>
        <begin position="389"/>
        <end position="411"/>
    </location>
</feature>
<dbReference type="PANTHER" id="PTHR30250">
    <property type="entry name" value="PST FAMILY PREDICTED COLANIC ACID TRANSPORTER"/>
    <property type="match status" value="1"/>
</dbReference>
<protein>
    <recommendedName>
        <fullName evidence="9">Polysaccharide biosynthesis protein</fullName>
    </recommendedName>
</protein>
<evidence type="ECO:0000256" key="4">
    <source>
        <dbReference type="ARBA" id="ARBA00022989"/>
    </source>
</evidence>
<feature type="transmembrane region" description="Helical" evidence="6">
    <location>
        <begin position="423"/>
        <end position="441"/>
    </location>
</feature>
<reference evidence="8" key="1">
    <citation type="journal article" date="2019" name="Int. J. Syst. Evol. Microbiol.">
        <title>The Global Catalogue of Microorganisms (GCM) 10K type strain sequencing project: providing services to taxonomists for standard genome sequencing and annotation.</title>
        <authorList>
            <consortium name="The Broad Institute Genomics Platform"/>
            <consortium name="The Broad Institute Genome Sequencing Center for Infectious Disease"/>
            <person name="Wu L."/>
            <person name="Ma J."/>
        </authorList>
    </citation>
    <scope>NUCLEOTIDE SEQUENCE [LARGE SCALE GENOMIC DNA]</scope>
    <source>
        <strain evidence="8">JCM 15933</strain>
    </source>
</reference>
<keyword evidence="3 6" id="KW-0812">Transmembrane</keyword>
<accession>A0ABP4P5C9</accession>
<dbReference type="PANTHER" id="PTHR30250:SF11">
    <property type="entry name" value="O-ANTIGEN TRANSPORTER-RELATED"/>
    <property type="match status" value="1"/>
</dbReference>
<gene>
    <name evidence="7" type="ORF">GCM10009827_115020</name>
</gene>
<sequence>MPSLTRQRSAAASGVVLMLRFGVGAVLNYSLGVALAWMLTPSQFGSVSVLQNVQFLCSALLSAGFPWALTGVIAQADGRLGVDAAYRAALVGNLGFGALLALVFVGAQITRGVVPGISVATAAVIAATIAIASVSTTLQGALHGERRFDGLGFMQTTGIGMKVALTLMLVSLMPLRIGGAAVGFLGGAIAAAVVGAWALRDRLPRPGPIAWRATTSRAVSMGIATSAVSLILTTDVVALSLIGQRHGVSAGDIAVYQAAAVLARAPYFVAETLSSAVFPFIAKAETAAAVRSWFLAAYRWVPLALVPLQLILLVAPETALALFFPAPYERGADLLRILAVGTLGLLTADMLLKTLYARGLTASLARRVPIALMVEAVALAVAVPRWGTTGAAVAFAVGSWTGAIVLGQLFVSHYGTSWPSRRVALRYPLTLAPLVVLLAAADVVPELPALAVIAVGLALYAVAAVQARLLRDDEVARVRTFLRRLRPKRRAAQA</sequence>